<evidence type="ECO:0000256" key="2">
    <source>
        <dbReference type="ARBA" id="ARBA00026234"/>
    </source>
</evidence>
<evidence type="ECO:0000256" key="1">
    <source>
        <dbReference type="ARBA" id="ARBA00025757"/>
    </source>
</evidence>
<evidence type="ECO:0000313" key="5">
    <source>
        <dbReference type="RefSeq" id="XP_017879989.1"/>
    </source>
</evidence>
<name>A0AAJ7IY93_9HYME</name>
<sequence length="85" mass="10106">MASGTLRDAVLKSPRHLYKFLLRECERLPKDAQWFYKHSIKQSFKQHVIEPDQERVRQIMEKAVKDAEWIVDKYTKSKGTKGQTK</sequence>
<dbReference type="CDD" id="cd20269">
    <property type="entry name" value="Complex1_LYR_LYRM9"/>
    <property type="match status" value="1"/>
</dbReference>
<dbReference type="AlphaFoldDB" id="A0AAJ7IY93"/>
<dbReference type="InterPro" id="IPR008011">
    <property type="entry name" value="Complex1_LYR_dom"/>
</dbReference>
<dbReference type="PANTHER" id="PTHR47061:SF1">
    <property type="entry name" value="LYR MOTIF-CONTAINING PROTEIN 9"/>
    <property type="match status" value="1"/>
</dbReference>
<evidence type="ECO:0000313" key="4">
    <source>
        <dbReference type="Proteomes" id="UP000694925"/>
    </source>
</evidence>
<organism evidence="4 5">
    <name type="scientific">Ceratina calcarata</name>
    <dbReference type="NCBI Taxonomy" id="156304"/>
    <lineage>
        <taxon>Eukaryota</taxon>
        <taxon>Metazoa</taxon>
        <taxon>Ecdysozoa</taxon>
        <taxon>Arthropoda</taxon>
        <taxon>Hexapoda</taxon>
        <taxon>Insecta</taxon>
        <taxon>Pterygota</taxon>
        <taxon>Neoptera</taxon>
        <taxon>Endopterygota</taxon>
        <taxon>Hymenoptera</taxon>
        <taxon>Apocrita</taxon>
        <taxon>Aculeata</taxon>
        <taxon>Apoidea</taxon>
        <taxon>Anthophila</taxon>
        <taxon>Apidae</taxon>
        <taxon>Ceratina</taxon>
        <taxon>Zadontomerus</taxon>
    </lineage>
</organism>
<dbReference type="Pfam" id="PF05347">
    <property type="entry name" value="Complex1_LYR"/>
    <property type="match status" value="1"/>
</dbReference>
<proteinExistence type="inferred from homology"/>
<keyword evidence="4" id="KW-1185">Reference proteome</keyword>
<evidence type="ECO:0000259" key="3">
    <source>
        <dbReference type="Pfam" id="PF05347"/>
    </source>
</evidence>
<dbReference type="GeneID" id="108624898"/>
<gene>
    <name evidence="5" type="primary">LOC108624898</name>
</gene>
<comment type="similarity">
    <text evidence="1">Belongs to the complex I LYR family. LYRM9 subfamily.</text>
</comment>
<dbReference type="KEGG" id="ccal:108624898"/>
<accession>A0AAJ7IY93</accession>
<feature type="domain" description="Complex 1 LYR protein" evidence="3">
    <location>
        <begin position="14"/>
        <end position="68"/>
    </location>
</feature>
<reference evidence="5" key="1">
    <citation type="submission" date="2025-08" db="UniProtKB">
        <authorList>
            <consortium name="RefSeq"/>
        </authorList>
    </citation>
    <scope>IDENTIFICATION</scope>
    <source>
        <tissue evidence="5">Whole body</tissue>
    </source>
</reference>
<dbReference type="InterPro" id="IPR045291">
    <property type="entry name" value="Complex1_LYR_LYRM9"/>
</dbReference>
<protein>
    <recommendedName>
        <fullName evidence="2">LYR motif-containing protein 9</fullName>
    </recommendedName>
</protein>
<dbReference type="RefSeq" id="XP_017879989.1">
    <property type="nucleotide sequence ID" value="XM_018024500.2"/>
</dbReference>
<dbReference type="InterPro" id="IPR052151">
    <property type="entry name" value="Complex_I_LYR"/>
</dbReference>
<dbReference type="PANTHER" id="PTHR47061">
    <property type="entry name" value="LYR MOTIF-CONTAINING PROTEIN 9"/>
    <property type="match status" value="1"/>
</dbReference>
<dbReference type="Proteomes" id="UP000694925">
    <property type="component" value="Unplaced"/>
</dbReference>